<dbReference type="InterPro" id="IPR003156">
    <property type="entry name" value="DHHA1_dom"/>
</dbReference>
<feature type="domain" description="DHHA1" evidence="4">
    <location>
        <begin position="357"/>
        <end position="434"/>
    </location>
</feature>
<dbReference type="InterPro" id="IPR015946">
    <property type="entry name" value="KH_dom-like_a/b"/>
</dbReference>
<reference evidence="5 6" key="1">
    <citation type="journal article" date="2016" name="Nat. Commun.">
        <title>Thousands of microbial genomes shed light on interconnected biogeochemical processes in an aquifer system.</title>
        <authorList>
            <person name="Anantharaman K."/>
            <person name="Brown C.T."/>
            <person name="Hug L.A."/>
            <person name="Sharon I."/>
            <person name="Castelle C.J."/>
            <person name="Probst A.J."/>
            <person name="Thomas B.C."/>
            <person name="Singh A."/>
            <person name="Wilkins M.J."/>
            <person name="Karaoz U."/>
            <person name="Brodie E.L."/>
            <person name="Williams K.H."/>
            <person name="Hubbard S.S."/>
            <person name="Banfield J.F."/>
        </authorList>
    </citation>
    <scope>NUCLEOTIDE SEQUENCE [LARGE SCALE GENOMIC DNA]</scope>
</reference>
<sequence>MIPDRMKRVNEACREALGEILQGEMKDPRVGFVTVTKVEVSPDLHQAKVWVSILGNEEEVEETLAALEKAKGFLRRELGQWVRLRYTPELKIFLDRGAEISEKVQDILHILEEARMNTPQEVAQALAKAGRIAASSHVNPDGDSVGSLVALTMALEGIGKSVHSCLPDPESYPPQYDFLPGRDRLLQEARFPDDMEVFVALDCSNFDRLEAVRPYAETVPTLINVDHHEDNQKYGTMNLVDARASSTSELVFKIIKAGGWQITPDIATCLYTGLLTDTGRFQHQNTSPETFSIASELADAGADIFRVAREVYESESLAYTRLLGLALERATLLDESGLIYSFITREDLEETGAVLAETEDMIDHLRAVRGAKIVALLKELKDGRVRVSLRTREDHQVGPIARLMGGGGHALAAGYTSDKDIEGSLEDLLNALENAR</sequence>
<dbReference type="GO" id="GO:0003676">
    <property type="term" value="F:nucleic acid binding"/>
    <property type="evidence" value="ECO:0007669"/>
    <property type="project" value="InterPro"/>
</dbReference>
<dbReference type="AlphaFoldDB" id="A0A1F2WJH0"/>
<dbReference type="GO" id="GO:0030490">
    <property type="term" value="P:maturation of SSU-rRNA"/>
    <property type="evidence" value="ECO:0007669"/>
    <property type="project" value="UniProtKB-UniRule"/>
</dbReference>
<comment type="similarity">
    <text evidence="2">Belongs to the RbfA family.</text>
</comment>
<dbReference type="SUPFAM" id="SSF64182">
    <property type="entry name" value="DHH phosphoesterases"/>
    <property type="match status" value="1"/>
</dbReference>
<dbReference type="Gene3D" id="3.90.1640.10">
    <property type="entry name" value="inorganic pyrophosphatase (n-terminal core)"/>
    <property type="match status" value="1"/>
</dbReference>
<gene>
    <name evidence="2" type="primary">rbfA</name>
    <name evidence="5" type="ORF">A2Y75_11990</name>
</gene>
<dbReference type="InterPro" id="IPR020053">
    <property type="entry name" value="Ribosome-bd_factorA_CS"/>
</dbReference>
<dbReference type="NCBIfam" id="TIGR00082">
    <property type="entry name" value="rbfA"/>
    <property type="match status" value="1"/>
</dbReference>
<dbReference type="InterPro" id="IPR038763">
    <property type="entry name" value="DHH_sf"/>
</dbReference>
<comment type="function">
    <text evidence="2">One of several proteins that assist in the late maturation steps of the functional core of the 30S ribosomal subunit. Associates with free 30S ribosomal subunits (but not with 30S subunits that are part of 70S ribosomes or polysomes). Required for efficient processing of 16S rRNA. May interact with the 5'-terminal helix region of 16S rRNA.</text>
</comment>
<dbReference type="Pfam" id="PF02272">
    <property type="entry name" value="DHHA1"/>
    <property type="match status" value="1"/>
</dbReference>
<dbReference type="PANTHER" id="PTHR47618">
    <property type="entry name" value="BIFUNCTIONAL OLIGORIBONUCLEASE AND PAP PHOSPHATASE NRNA"/>
    <property type="match status" value="1"/>
</dbReference>
<dbReference type="Gene3D" id="3.30.300.20">
    <property type="match status" value="1"/>
</dbReference>
<dbReference type="Pfam" id="PF01368">
    <property type="entry name" value="DHH"/>
    <property type="match status" value="1"/>
</dbReference>
<dbReference type="SUPFAM" id="SSF89919">
    <property type="entry name" value="Ribosome-binding factor A, RbfA"/>
    <property type="match status" value="1"/>
</dbReference>
<dbReference type="HAMAP" id="MF_00003">
    <property type="entry name" value="RbfA"/>
    <property type="match status" value="1"/>
</dbReference>
<feature type="domain" description="DDH" evidence="3">
    <location>
        <begin position="132"/>
        <end position="273"/>
    </location>
</feature>
<accession>A0A1F2WJH0</accession>
<dbReference type="EMBL" id="MELK01000039">
    <property type="protein sequence ID" value="OFW56992.1"/>
    <property type="molecule type" value="Genomic_DNA"/>
</dbReference>
<evidence type="ECO:0000256" key="1">
    <source>
        <dbReference type="ARBA" id="ARBA00022517"/>
    </source>
</evidence>
<dbReference type="InterPro" id="IPR000238">
    <property type="entry name" value="RbfA"/>
</dbReference>
<comment type="subunit">
    <text evidence="2">Monomer. Binds 30S ribosomal subunits, but not 50S ribosomal subunits or 70S ribosomes.</text>
</comment>
<name>A0A1F2WJH0_9ACTN</name>
<evidence type="ECO:0000256" key="2">
    <source>
        <dbReference type="HAMAP-Rule" id="MF_00003"/>
    </source>
</evidence>
<dbReference type="GO" id="GO:0005737">
    <property type="term" value="C:cytoplasm"/>
    <property type="evidence" value="ECO:0007669"/>
    <property type="project" value="UniProtKB-SubCell"/>
</dbReference>
<dbReference type="InterPro" id="IPR001667">
    <property type="entry name" value="DDH_dom"/>
</dbReference>
<keyword evidence="2" id="KW-0963">Cytoplasm</keyword>
<evidence type="ECO:0000313" key="6">
    <source>
        <dbReference type="Proteomes" id="UP000177876"/>
    </source>
</evidence>
<evidence type="ECO:0000259" key="3">
    <source>
        <dbReference type="Pfam" id="PF01368"/>
    </source>
</evidence>
<dbReference type="PANTHER" id="PTHR47618:SF1">
    <property type="entry name" value="BIFUNCTIONAL OLIGORIBONUCLEASE AND PAP PHOSPHATASE NRNA"/>
    <property type="match status" value="1"/>
</dbReference>
<protein>
    <recommendedName>
        <fullName evidence="2">Ribosome-binding factor A</fullName>
    </recommendedName>
</protein>
<comment type="subcellular location">
    <subcellularLocation>
        <location evidence="2">Cytoplasm</location>
    </subcellularLocation>
</comment>
<comment type="caution">
    <text evidence="5">The sequence shown here is derived from an EMBL/GenBank/DDBJ whole genome shotgun (WGS) entry which is preliminary data.</text>
</comment>
<evidence type="ECO:0000313" key="5">
    <source>
        <dbReference type="EMBL" id="OFW56992.1"/>
    </source>
</evidence>
<evidence type="ECO:0000259" key="4">
    <source>
        <dbReference type="Pfam" id="PF02272"/>
    </source>
</evidence>
<organism evidence="5 6">
    <name type="scientific">Candidatus Solincola sediminis</name>
    <dbReference type="NCBI Taxonomy" id="1797199"/>
    <lineage>
        <taxon>Bacteria</taxon>
        <taxon>Bacillati</taxon>
        <taxon>Actinomycetota</taxon>
        <taxon>Candidatus Geothermincolia</taxon>
        <taxon>Candidatus Geothermincolales</taxon>
        <taxon>Candidatus Geothermincolaceae</taxon>
        <taxon>Candidatus Solincola</taxon>
    </lineage>
</organism>
<proteinExistence type="inferred from homology"/>
<keyword evidence="1 2" id="KW-0690">Ribosome biogenesis</keyword>
<dbReference type="STRING" id="1797197.A2Y75_11990"/>
<dbReference type="InterPro" id="IPR051319">
    <property type="entry name" value="Oligoribo/pAp-PDE_c-di-AMP_PDE"/>
</dbReference>
<dbReference type="PROSITE" id="PS01319">
    <property type="entry name" value="RBFA"/>
    <property type="match status" value="1"/>
</dbReference>
<dbReference type="Pfam" id="PF02033">
    <property type="entry name" value="RBFA"/>
    <property type="match status" value="1"/>
</dbReference>
<dbReference type="Gene3D" id="3.10.310.30">
    <property type="match status" value="1"/>
</dbReference>
<dbReference type="InterPro" id="IPR023799">
    <property type="entry name" value="RbfA_dom_sf"/>
</dbReference>
<dbReference type="Proteomes" id="UP000177876">
    <property type="component" value="Unassembled WGS sequence"/>
</dbReference>